<dbReference type="Proteomes" id="UP001482620">
    <property type="component" value="Unassembled WGS sequence"/>
</dbReference>
<proteinExistence type="predicted"/>
<accession>A0ABV0UC00</accession>
<sequence length="69" mass="7130">MAGQMQGLIQHLQPTAVPTTTSAGGAAAPQMPQSITHRDVTSPNPEKFSGELVVPPAAAPVVHEEADPY</sequence>
<evidence type="ECO:0000313" key="3">
    <source>
        <dbReference type="Proteomes" id="UP001482620"/>
    </source>
</evidence>
<feature type="region of interest" description="Disordered" evidence="1">
    <location>
        <begin position="1"/>
        <end position="69"/>
    </location>
</feature>
<dbReference type="EMBL" id="JAHRIQ010062866">
    <property type="protein sequence ID" value="MEQ2242030.1"/>
    <property type="molecule type" value="Genomic_DNA"/>
</dbReference>
<keyword evidence="3" id="KW-1185">Reference proteome</keyword>
<evidence type="ECO:0000313" key="2">
    <source>
        <dbReference type="EMBL" id="MEQ2242030.1"/>
    </source>
</evidence>
<protein>
    <submittedName>
        <fullName evidence="2">Uncharacterized protein</fullName>
    </submittedName>
</protein>
<comment type="caution">
    <text evidence="2">The sequence shown here is derived from an EMBL/GenBank/DDBJ whole genome shotgun (WGS) entry which is preliminary data.</text>
</comment>
<gene>
    <name evidence="2" type="ORF">ILYODFUR_031609</name>
</gene>
<reference evidence="2 3" key="1">
    <citation type="submission" date="2021-06" db="EMBL/GenBank/DDBJ databases">
        <authorList>
            <person name="Palmer J.M."/>
        </authorList>
    </citation>
    <scope>NUCLEOTIDE SEQUENCE [LARGE SCALE GENOMIC DNA]</scope>
    <source>
        <strain evidence="3">if_2019</strain>
        <tissue evidence="2">Muscle</tissue>
    </source>
</reference>
<evidence type="ECO:0000256" key="1">
    <source>
        <dbReference type="SAM" id="MobiDB-lite"/>
    </source>
</evidence>
<name>A0ABV0UC00_9TELE</name>
<feature type="compositionally biased region" description="Low complexity" evidence="1">
    <location>
        <begin position="14"/>
        <end position="29"/>
    </location>
</feature>
<organism evidence="2 3">
    <name type="scientific">Ilyodon furcidens</name>
    <name type="common">goldbreast splitfin</name>
    <dbReference type="NCBI Taxonomy" id="33524"/>
    <lineage>
        <taxon>Eukaryota</taxon>
        <taxon>Metazoa</taxon>
        <taxon>Chordata</taxon>
        <taxon>Craniata</taxon>
        <taxon>Vertebrata</taxon>
        <taxon>Euteleostomi</taxon>
        <taxon>Actinopterygii</taxon>
        <taxon>Neopterygii</taxon>
        <taxon>Teleostei</taxon>
        <taxon>Neoteleostei</taxon>
        <taxon>Acanthomorphata</taxon>
        <taxon>Ovalentaria</taxon>
        <taxon>Atherinomorphae</taxon>
        <taxon>Cyprinodontiformes</taxon>
        <taxon>Goodeidae</taxon>
        <taxon>Ilyodon</taxon>
    </lineage>
</organism>